<keyword evidence="5 8" id="KW-1133">Transmembrane helix</keyword>
<comment type="subcellular location">
    <subcellularLocation>
        <location evidence="1">Cell membrane</location>
        <topology evidence="1">Multi-pass membrane protein</topology>
    </subcellularLocation>
</comment>
<comment type="caution">
    <text evidence="9">The sequence shown here is derived from an EMBL/GenBank/DDBJ whole genome shotgun (WGS) entry which is preliminary data.</text>
</comment>
<protein>
    <recommendedName>
        <fullName evidence="11">Gustatory receptor</fullName>
    </recommendedName>
</protein>
<evidence type="ECO:0000256" key="1">
    <source>
        <dbReference type="ARBA" id="ARBA00004651"/>
    </source>
</evidence>
<dbReference type="EMBL" id="JAPWTJ010000549">
    <property type="protein sequence ID" value="KAJ8977433.1"/>
    <property type="molecule type" value="Genomic_DNA"/>
</dbReference>
<comment type="similarity">
    <text evidence="2">Belongs to the insect chemoreceptor superfamily. Gustatory receptor (GR) family. Gr5a subfamily.</text>
</comment>
<evidence type="ECO:0000256" key="6">
    <source>
        <dbReference type="ARBA" id="ARBA00023136"/>
    </source>
</evidence>
<evidence type="ECO:0008006" key="11">
    <source>
        <dbReference type="Google" id="ProtNLM"/>
    </source>
</evidence>
<feature type="transmembrane region" description="Helical" evidence="8">
    <location>
        <begin position="227"/>
        <end position="247"/>
    </location>
</feature>
<evidence type="ECO:0000256" key="3">
    <source>
        <dbReference type="ARBA" id="ARBA00022475"/>
    </source>
</evidence>
<evidence type="ECO:0000313" key="10">
    <source>
        <dbReference type="Proteomes" id="UP001162164"/>
    </source>
</evidence>
<accession>A0ABQ9JGU2</accession>
<dbReference type="Proteomes" id="UP001162164">
    <property type="component" value="Unassembled WGS sequence"/>
</dbReference>
<feature type="transmembrane region" description="Helical" evidence="8">
    <location>
        <begin position="6"/>
        <end position="29"/>
    </location>
</feature>
<keyword evidence="10" id="KW-1185">Reference proteome</keyword>
<dbReference type="Pfam" id="PF06151">
    <property type="entry name" value="Trehalose_recp"/>
    <property type="match status" value="1"/>
</dbReference>
<evidence type="ECO:0000256" key="5">
    <source>
        <dbReference type="ARBA" id="ARBA00022989"/>
    </source>
</evidence>
<feature type="transmembrane region" description="Helical" evidence="8">
    <location>
        <begin position="194"/>
        <end position="215"/>
    </location>
</feature>
<reference evidence="9" key="1">
    <citation type="journal article" date="2023" name="Insect Mol. Biol.">
        <title>Genome sequencing provides insights into the evolution of gene families encoding plant cell wall-degrading enzymes in longhorned beetles.</title>
        <authorList>
            <person name="Shin N.R."/>
            <person name="Okamura Y."/>
            <person name="Kirsch R."/>
            <person name="Pauchet Y."/>
        </authorList>
    </citation>
    <scope>NUCLEOTIDE SEQUENCE</scope>
    <source>
        <strain evidence="9">MMC_N1</strain>
    </source>
</reference>
<feature type="non-terminal residue" evidence="9">
    <location>
        <position position="1"/>
    </location>
</feature>
<evidence type="ECO:0000256" key="2">
    <source>
        <dbReference type="ARBA" id="ARBA00005327"/>
    </source>
</evidence>
<organism evidence="9 10">
    <name type="scientific">Molorchus minor</name>
    <dbReference type="NCBI Taxonomy" id="1323400"/>
    <lineage>
        <taxon>Eukaryota</taxon>
        <taxon>Metazoa</taxon>
        <taxon>Ecdysozoa</taxon>
        <taxon>Arthropoda</taxon>
        <taxon>Hexapoda</taxon>
        <taxon>Insecta</taxon>
        <taxon>Pterygota</taxon>
        <taxon>Neoptera</taxon>
        <taxon>Endopterygota</taxon>
        <taxon>Coleoptera</taxon>
        <taxon>Polyphaga</taxon>
        <taxon>Cucujiformia</taxon>
        <taxon>Chrysomeloidea</taxon>
        <taxon>Cerambycidae</taxon>
        <taxon>Lamiinae</taxon>
        <taxon>Monochamini</taxon>
        <taxon>Molorchus</taxon>
    </lineage>
</organism>
<evidence type="ECO:0000256" key="7">
    <source>
        <dbReference type="ARBA" id="ARBA00023170"/>
    </source>
</evidence>
<proteinExistence type="inferred from homology"/>
<keyword evidence="4 8" id="KW-0812">Transmembrane</keyword>
<gene>
    <name evidence="9" type="ORF">NQ317_009686</name>
</gene>
<keyword evidence="7" id="KW-0675">Receptor</keyword>
<keyword evidence="3" id="KW-1003">Cell membrane</keyword>
<sequence length="271" mass="31746">TLFDTSVSAILAFHVGTLLQFILLFKLSIEWPSFVKEWHSVEVKMKSYQLHCNLRIQVMCITLSIIAFAGVEHGLVNMYKILKCIASESTIDEAFRVYFINSYRHIFEYVDYSFWKGLIAQRTYILNLQKSFTWNYPDIFIMAVGWCLTFRLRQISNRLDRLRNLKVNDVITFRSTRMDFIRLTKLCDMINRKLSLIIFISVSSNLYFLLVQLFNSLGEINNAAEKIYFYTSLGLLLARTSCICFFGGQVYEEWMNICTTLFSIQSPAYNI</sequence>
<dbReference type="PANTHER" id="PTHR21421">
    <property type="entry name" value="GUSTATORY RECEPTOR"/>
    <property type="match status" value="1"/>
</dbReference>
<evidence type="ECO:0000256" key="8">
    <source>
        <dbReference type="SAM" id="Phobius"/>
    </source>
</evidence>
<keyword evidence="6 8" id="KW-0472">Membrane</keyword>
<dbReference type="InterPro" id="IPR009318">
    <property type="entry name" value="Gustatory_rcpt"/>
</dbReference>
<evidence type="ECO:0000313" key="9">
    <source>
        <dbReference type="EMBL" id="KAJ8977433.1"/>
    </source>
</evidence>
<feature type="transmembrane region" description="Helical" evidence="8">
    <location>
        <begin position="50"/>
        <end position="71"/>
    </location>
</feature>
<name>A0ABQ9JGU2_9CUCU</name>
<feature type="non-terminal residue" evidence="9">
    <location>
        <position position="271"/>
    </location>
</feature>
<dbReference type="PANTHER" id="PTHR21421:SF29">
    <property type="entry name" value="GUSTATORY RECEPTOR 5A FOR TREHALOSE-RELATED"/>
    <property type="match status" value="1"/>
</dbReference>
<evidence type="ECO:0000256" key="4">
    <source>
        <dbReference type="ARBA" id="ARBA00022692"/>
    </source>
</evidence>